<gene>
    <name evidence="1" type="ORF">GTHE00462_LOCUS32038</name>
    <name evidence="2" type="ORF">GTHE00462_LOCUS32047</name>
</gene>
<dbReference type="AlphaFoldDB" id="A0A6U6CIM6"/>
<sequence length="564" mass="62861">MSAMELMKEQPGAGNHRIRLALQCVGSLPASPELAREMNSVLAQVDRIAKQPSSEDHKQEIMDAAKFCIQNSSHETATDQFTVRVLDSEEHEVWWTVGVIKSIMTAAADSDTPLNIWLIDPARPKQAAQIEVLQGSSRAGVRSLAAEQKKSVLVAHLNLYPEDDLKFIEEEVLSFVGDPERVSHRLRLLIQALDAAAVSPDLEDEVNEVVKASLSEDVASQALQFSYLVDIDKETSTAKMRFELKENDEVPRVLATIRLVLESCMEAGATLLSIELLDRDKSAVLAVSPVQASMKLSVVDPRCAVRVASNENIPGQSISLEDLDARWSFSYVRSSEGSKVLQLMLKAIGAIPTQEEEREFVMELNREAGRLLKDKDQVDFSFLTDIDEEHETAKIHFEVPAESKIPEVLSTIHVVLLSCMEAGAQSLAVELEQGDHSSTVVIDFVSNRSSKDWSVPNDINPSRASYHASDGTAIRVFTQMTPMELRDQFDEDGDNLLIDLGHEVLDMKFSSNVAEAERHRSYAYDTIMSLIENPKDRQIKKLRLLQLQIKRLTSLSQQLNLVEF</sequence>
<evidence type="ECO:0000313" key="1">
    <source>
        <dbReference type="EMBL" id="CAE2329033.1"/>
    </source>
</evidence>
<dbReference type="EMBL" id="HBKN01040969">
    <property type="protein sequence ID" value="CAE2329049.1"/>
    <property type="molecule type" value="Transcribed_RNA"/>
</dbReference>
<reference evidence="2" key="1">
    <citation type="submission" date="2021-01" db="EMBL/GenBank/DDBJ databases">
        <authorList>
            <person name="Corre E."/>
            <person name="Pelletier E."/>
            <person name="Niang G."/>
            <person name="Scheremetjew M."/>
            <person name="Finn R."/>
            <person name="Kale V."/>
            <person name="Holt S."/>
            <person name="Cochrane G."/>
            <person name="Meng A."/>
            <person name="Brown T."/>
            <person name="Cohen L."/>
        </authorList>
    </citation>
    <scope>NUCLEOTIDE SEQUENCE</scope>
    <source>
        <strain evidence="2">CCMP 2712</strain>
    </source>
</reference>
<proteinExistence type="predicted"/>
<organism evidence="2">
    <name type="scientific">Guillardia theta</name>
    <name type="common">Cryptophyte</name>
    <name type="synonym">Cryptomonas phi</name>
    <dbReference type="NCBI Taxonomy" id="55529"/>
    <lineage>
        <taxon>Eukaryota</taxon>
        <taxon>Cryptophyceae</taxon>
        <taxon>Pyrenomonadales</taxon>
        <taxon>Geminigeraceae</taxon>
        <taxon>Guillardia</taxon>
    </lineage>
</organism>
<evidence type="ECO:0000313" key="2">
    <source>
        <dbReference type="EMBL" id="CAE2329049.1"/>
    </source>
</evidence>
<dbReference type="EMBL" id="HBKN01040958">
    <property type="protein sequence ID" value="CAE2329033.1"/>
    <property type="molecule type" value="Transcribed_RNA"/>
</dbReference>
<protein>
    <submittedName>
        <fullName evidence="2">Uncharacterized protein</fullName>
    </submittedName>
</protein>
<name>A0A6U6CIM6_GUITH</name>
<accession>A0A6U6CIM6</accession>